<dbReference type="InterPro" id="IPR003810">
    <property type="entry name" value="Mntp/YtaF"/>
</dbReference>
<name>A0A9D1F464_9FIRM</name>
<reference evidence="6" key="2">
    <citation type="journal article" date="2021" name="PeerJ">
        <title>Extensive microbial diversity within the chicken gut microbiome revealed by metagenomics and culture.</title>
        <authorList>
            <person name="Gilroy R."/>
            <person name="Ravi A."/>
            <person name="Getino M."/>
            <person name="Pursley I."/>
            <person name="Horton D.L."/>
            <person name="Alikhan N.F."/>
            <person name="Baker D."/>
            <person name="Gharbi K."/>
            <person name="Hall N."/>
            <person name="Watson M."/>
            <person name="Adriaenssens E.M."/>
            <person name="Foster-Nyarko E."/>
            <person name="Jarju S."/>
            <person name="Secka A."/>
            <person name="Antonio M."/>
            <person name="Oren A."/>
            <person name="Chaudhuri R.R."/>
            <person name="La Ragione R."/>
            <person name="Hildebrand F."/>
            <person name="Pallen M.J."/>
        </authorList>
    </citation>
    <scope>NUCLEOTIDE SEQUENCE</scope>
    <source>
        <strain evidence="6">CHK178-757</strain>
    </source>
</reference>
<comment type="caution">
    <text evidence="6">The sequence shown here is derived from an EMBL/GenBank/DDBJ whole genome shotgun (WGS) entry which is preliminary data.</text>
</comment>
<dbReference type="Proteomes" id="UP000823927">
    <property type="component" value="Unassembled WGS sequence"/>
</dbReference>
<feature type="transmembrane region" description="Helical" evidence="5">
    <location>
        <begin position="122"/>
        <end position="140"/>
    </location>
</feature>
<protein>
    <recommendedName>
        <fullName evidence="8">Manganese efflux pump MntP</fullName>
    </recommendedName>
</protein>
<feature type="transmembrane region" description="Helical" evidence="5">
    <location>
        <begin position="95"/>
        <end position="116"/>
    </location>
</feature>
<dbReference type="EMBL" id="DVIT01000016">
    <property type="protein sequence ID" value="HIS46787.1"/>
    <property type="molecule type" value="Genomic_DNA"/>
</dbReference>
<accession>A0A9D1F464</accession>
<dbReference type="PANTHER" id="PTHR35529:SF2">
    <property type="entry name" value="SPORULATION PROTEIN YTAF-RELATED"/>
    <property type="match status" value="1"/>
</dbReference>
<evidence type="ECO:0000256" key="5">
    <source>
        <dbReference type="SAM" id="Phobius"/>
    </source>
</evidence>
<keyword evidence="3 5" id="KW-1133">Transmembrane helix</keyword>
<gene>
    <name evidence="6" type="ORF">IAB46_04340</name>
</gene>
<dbReference type="AlphaFoldDB" id="A0A9D1F464"/>
<organism evidence="6 7">
    <name type="scientific">Candidatus Scybalocola faecigallinarum</name>
    <dbReference type="NCBI Taxonomy" id="2840941"/>
    <lineage>
        <taxon>Bacteria</taxon>
        <taxon>Bacillati</taxon>
        <taxon>Bacillota</taxon>
        <taxon>Clostridia</taxon>
        <taxon>Lachnospirales</taxon>
        <taxon>Lachnospiraceae</taxon>
        <taxon>Lachnospiraceae incertae sedis</taxon>
        <taxon>Candidatus Scybalocola (ex Gilroy et al. 2021)</taxon>
    </lineage>
</organism>
<evidence type="ECO:0000313" key="7">
    <source>
        <dbReference type="Proteomes" id="UP000823927"/>
    </source>
</evidence>
<sequence>MEIFMALLMSIAVNLDNFMIGIRLGLDQKPVPLFPNLVISAFTGLFAGIFSGLPGILPPMAVTAANAAGALMILAFGICCLCSRDNVEDRQLPGLSPKGACLLGISLAANCIPPAIGAGISGISPLAMALFCGICSFVCLHNGSRAGTRLRSKGISRHLKNISALLLIMIGMLELFTH</sequence>
<keyword evidence="2 5" id="KW-0812">Transmembrane</keyword>
<feature type="transmembrane region" description="Helical" evidence="5">
    <location>
        <begin position="33"/>
        <end position="57"/>
    </location>
</feature>
<evidence type="ECO:0000256" key="3">
    <source>
        <dbReference type="ARBA" id="ARBA00022989"/>
    </source>
</evidence>
<feature type="transmembrane region" description="Helical" evidence="5">
    <location>
        <begin position="6"/>
        <end position="26"/>
    </location>
</feature>
<evidence type="ECO:0000256" key="2">
    <source>
        <dbReference type="ARBA" id="ARBA00022692"/>
    </source>
</evidence>
<evidence type="ECO:0000313" key="6">
    <source>
        <dbReference type="EMBL" id="HIS46787.1"/>
    </source>
</evidence>
<evidence type="ECO:0000256" key="4">
    <source>
        <dbReference type="ARBA" id="ARBA00023136"/>
    </source>
</evidence>
<feature type="transmembrane region" description="Helical" evidence="5">
    <location>
        <begin position="63"/>
        <end position="83"/>
    </location>
</feature>
<feature type="transmembrane region" description="Helical" evidence="5">
    <location>
        <begin position="161"/>
        <end position="177"/>
    </location>
</feature>
<evidence type="ECO:0000256" key="1">
    <source>
        <dbReference type="ARBA" id="ARBA00022475"/>
    </source>
</evidence>
<proteinExistence type="predicted"/>
<keyword evidence="1" id="KW-1003">Cell membrane</keyword>
<dbReference type="PANTHER" id="PTHR35529">
    <property type="entry name" value="MANGANESE EFFLUX PUMP MNTP-RELATED"/>
    <property type="match status" value="1"/>
</dbReference>
<keyword evidence="4 5" id="KW-0472">Membrane</keyword>
<reference evidence="6" key="1">
    <citation type="submission" date="2020-10" db="EMBL/GenBank/DDBJ databases">
        <authorList>
            <person name="Gilroy R."/>
        </authorList>
    </citation>
    <scope>NUCLEOTIDE SEQUENCE</scope>
    <source>
        <strain evidence="6">CHK178-757</strain>
    </source>
</reference>
<evidence type="ECO:0008006" key="8">
    <source>
        <dbReference type="Google" id="ProtNLM"/>
    </source>
</evidence>